<evidence type="ECO:0000313" key="1">
    <source>
        <dbReference type="EMBL" id="MBX57367.1"/>
    </source>
</evidence>
<accession>A0A2P2PRJ2</accession>
<dbReference type="AlphaFoldDB" id="A0A2P2PRJ2"/>
<organism evidence="1">
    <name type="scientific">Rhizophora mucronata</name>
    <name type="common">Asiatic mangrove</name>
    <dbReference type="NCBI Taxonomy" id="61149"/>
    <lineage>
        <taxon>Eukaryota</taxon>
        <taxon>Viridiplantae</taxon>
        <taxon>Streptophyta</taxon>
        <taxon>Embryophyta</taxon>
        <taxon>Tracheophyta</taxon>
        <taxon>Spermatophyta</taxon>
        <taxon>Magnoliopsida</taxon>
        <taxon>eudicotyledons</taxon>
        <taxon>Gunneridae</taxon>
        <taxon>Pentapetalae</taxon>
        <taxon>rosids</taxon>
        <taxon>fabids</taxon>
        <taxon>Malpighiales</taxon>
        <taxon>Rhizophoraceae</taxon>
        <taxon>Rhizophora</taxon>
    </lineage>
</organism>
<protein>
    <submittedName>
        <fullName evidence="1">Uncharacterized protein</fullName>
    </submittedName>
</protein>
<sequence>MVGMNFSVADPFDVVEDIITTVEKSLVF</sequence>
<proteinExistence type="predicted"/>
<dbReference type="EMBL" id="GGEC01076883">
    <property type="protein sequence ID" value="MBX57367.1"/>
    <property type="molecule type" value="Transcribed_RNA"/>
</dbReference>
<reference evidence="1" key="1">
    <citation type="submission" date="2018-02" db="EMBL/GenBank/DDBJ databases">
        <title>Rhizophora mucronata_Transcriptome.</title>
        <authorList>
            <person name="Meera S.P."/>
            <person name="Sreeshan A."/>
            <person name="Augustine A."/>
        </authorList>
    </citation>
    <scope>NUCLEOTIDE SEQUENCE</scope>
    <source>
        <tissue evidence="1">Leaf</tissue>
    </source>
</reference>
<name>A0A2P2PRJ2_RHIMU</name>